<evidence type="ECO:0000313" key="4">
    <source>
        <dbReference type="Proteomes" id="UP000066049"/>
    </source>
</evidence>
<protein>
    <submittedName>
        <fullName evidence="3">Putative DUF2314 / ankyrin domain protein</fullName>
    </submittedName>
</protein>
<evidence type="ECO:0000313" key="3">
    <source>
        <dbReference type="EMBL" id="ALF46930.1"/>
    </source>
</evidence>
<dbReference type="InterPro" id="IPR002110">
    <property type="entry name" value="Ankyrin_rpt"/>
</dbReference>
<dbReference type="PROSITE" id="PS50088">
    <property type="entry name" value="ANK_REPEAT"/>
    <property type="match status" value="1"/>
</dbReference>
<keyword evidence="1" id="KW-0040">ANK repeat</keyword>
<dbReference type="AlphaFoldDB" id="A0A0M5MEE8"/>
<dbReference type="PROSITE" id="PS50297">
    <property type="entry name" value="ANK_REP_REGION"/>
    <property type="match status" value="1"/>
</dbReference>
<dbReference type="RefSeq" id="WP_054197364.1">
    <property type="nucleotide sequence ID" value="NZ_CABMKQ010000059.1"/>
</dbReference>
<dbReference type="GeneID" id="28661888"/>
<dbReference type="EMBL" id="CP012541">
    <property type="protein sequence ID" value="ALF46930.1"/>
    <property type="molecule type" value="Genomic_DNA"/>
</dbReference>
<feature type="repeat" description="ANK" evidence="1">
    <location>
        <begin position="209"/>
        <end position="241"/>
    </location>
</feature>
<evidence type="ECO:0000256" key="1">
    <source>
        <dbReference type="PROSITE-ProRule" id="PRU00023"/>
    </source>
</evidence>
<dbReference type="KEGG" id="ccoc:CCON33237_0220"/>
<organism evidence="3 4">
    <name type="scientific">Campylobacter concisus</name>
    <dbReference type="NCBI Taxonomy" id="199"/>
    <lineage>
        <taxon>Bacteria</taxon>
        <taxon>Pseudomonadati</taxon>
        <taxon>Campylobacterota</taxon>
        <taxon>Epsilonproteobacteria</taxon>
        <taxon>Campylobacterales</taxon>
        <taxon>Campylobacteraceae</taxon>
        <taxon>Campylobacter</taxon>
    </lineage>
</organism>
<gene>
    <name evidence="3" type="ORF">CCON33237_0220</name>
</gene>
<reference evidence="4" key="1">
    <citation type="submission" date="2015-08" db="EMBL/GenBank/DDBJ databases">
        <title>Comparative genomics of the Campylobacter concisus group.</title>
        <authorList>
            <person name="Miller W.G."/>
            <person name="Yee E."/>
            <person name="Chapman M.H."/>
            <person name="Huynh S."/>
            <person name="Bono J.L."/>
            <person name="On S.L.W."/>
            <person name="St Leger J."/>
            <person name="Foster G."/>
            <person name="Parker C.T."/>
        </authorList>
    </citation>
    <scope>NUCLEOTIDE SEQUENCE [LARGE SCALE GENOMIC DNA]</scope>
    <source>
        <strain evidence="4">ATCC 33237</strain>
    </source>
</reference>
<sequence length="263" mass="30557">MSFFKKILGKQIDLGKQMPIYFVSSDEDYMQRAFEQARESFRYFWREVYWERRRIVPALDYAMVKICFLDVVNGEEVGEHMWIDDVEFDGETIYGTLINEPDSVQNVKLGDQISAKIDEMSDWLFSIDGRAYGGFSVQAMRSRMQKKELKEHDKEWGLDFGDFNDILVVYEQKEHPENLIEHPMSKNTYEQVKQYIKEHPNMVTDADEFGYTQLHNEAIAGNLNLVNFLLENGADKNARTKSGKTAADFAENLGWSEIAKVLG</sequence>
<dbReference type="Pfam" id="PF10077">
    <property type="entry name" value="DUF2314"/>
    <property type="match status" value="1"/>
</dbReference>
<proteinExistence type="predicted"/>
<accession>A0A0M5MEE8</accession>
<dbReference type="InterPro" id="IPR018756">
    <property type="entry name" value="DUF2314"/>
</dbReference>
<name>A0A0M5MEE8_9BACT</name>
<dbReference type="SUPFAM" id="SSF48403">
    <property type="entry name" value="Ankyrin repeat"/>
    <property type="match status" value="1"/>
</dbReference>
<evidence type="ECO:0000259" key="2">
    <source>
        <dbReference type="Pfam" id="PF10077"/>
    </source>
</evidence>
<dbReference type="Gene3D" id="1.25.40.20">
    <property type="entry name" value="Ankyrin repeat-containing domain"/>
    <property type="match status" value="1"/>
</dbReference>
<dbReference type="InterPro" id="IPR036770">
    <property type="entry name" value="Ankyrin_rpt-contain_sf"/>
</dbReference>
<dbReference type="PATRIC" id="fig|199.248.peg.233"/>
<dbReference type="Proteomes" id="UP000066049">
    <property type="component" value="Chromosome"/>
</dbReference>
<dbReference type="Pfam" id="PF13857">
    <property type="entry name" value="Ank_5"/>
    <property type="match status" value="1"/>
</dbReference>
<feature type="domain" description="DUF2314" evidence="2">
    <location>
        <begin position="28"/>
        <end position="160"/>
    </location>
</feature>